<dbReference type="PANTHER" id="PTHR43673">
    <property type="entry name" value="NAD(P)H NITROREDUCTASE YDGI-RELATED"/>
    <property type="match status" value="1"/>
</dbReference>
<accession>A0A9X3J710</accession>
<evidence type="ECO:0000259" key="6">
    <source>
        <dbReference type="Pfam" id="PF00881"/>
    </source>
</evidence>
<dbReference type="Pfam" id="PF14512">
    <property type="entry name" value="TM1586_NiRdase"/>
    <property type="match status" value="1"/>
</dbReference>
<sequence>MDFFQLAKSRFSVRKYKTTPVEDDKLLKVLEAGQVAPSAVNFQPWHFIVVTETETLEKIHQTYQRDWIKKAPVIIVAGADHSQSWKRSSDGKDSADIDIAIAVDHMTLMATELGLGTCWVCNFSVKKCSEVLKLPSHIEPCVLIPLGYPDIENAPKKRKSLSEFVHLNTFGNAFN</sequence>
<dbReference type="Pfam" id="PF00881">
    <property type="entry name" value="Nitroreductase"/>
    <property type="match status" value="1"/>
</dbReference>
<evidence type="ECO:0000313" key="8">
    <source>
        <dbReference type="EMBL" id="MCY1723239.1"/>
    </source>
</evidence>
<dbReference type="GO" id="GO:0016491">
    <property type="term" value="F:oxidoreductase activity"/>
    <property type="evidence" value="ECO:0007669"/>
    <property type="project" value="UniProtKB-KW"/>
</dbReference>
<comment type="caution">
    <text evidence="8">The sequence shown here is derived from an EMBL/GenBank/DDBJ whole genome shotgun (WGS) entry which is preliminary data.</text>
</comment>
<dbReference type="AlphaFoldDB" id="A0A9X3J710"/>
<evidence type="ECO:0000259" key="7">
    <source>
        <dbReference type="Pfam" id="PF14512"/>
    </source>
</evidence>
<proteinExistence type="inferred from homology"/>
<feature type="domain" description="Putative nitroreductase TM1586" evidence="7">
    <location>
        <begin position="102"/>
        <end position="168"/>
    </location>
</feature>
<comment type="cofactor">
    <cofactor evidence="1">
        <name>FMN</name>
        <dbReference type="ChEBI" id="CHEBI:58210"/>
    </cofactor>
</comment>
<keyword evidence="4" id="KW-0288">FMN</keyword>
<dbReference type="CDD" id="cd20609">
    <property type="entry name" value="nitroreductase"/>
    <property type="match status" value="1"/>
</dbReference>
<comment type="similarity">
    <text evidence="2">Belongs to the nitroreductase family.</text>
</comment>
<feature type="domain" description="Nitroreductase" evidence="6">
    <location>
        <begin position="8"/>
        <end position="59"/>
    </location>
</feature>
<evidence type="ECO:0000256" key="5">
    <source>
        <dbReference type="ARBA" id="ARBA00023002"/>
    </source>
</evidence>
<organism evidence="8 9">
    <name type="scientific">Draconibacterium aestuarii</name>
    <dbReference type="NCBI Taxonomy" id="2998507"/>
    <lineage>
        <taxon>Bacteria</taxon>
        <taxon>Pseudomonadati</taxon>
        <taxon>Bacteroidota</taxon>
        <taxon>Bacteroidia</taxon>
        <taxon>Marinilabiliales</taxon>
        <taxon>Prolixibacteraceae</taxon>
        <taxon>Draconibacterium</taxon>
    </lineage>
</organism>
<dbReference type="EMBL" id="JAPOHD010000067">
    <property type="protein sequence ID" value="MCY1723239.1"/>
    <property type="molecule type" value="Genomic_DNA"/>
</dbReference>
<dbReference type="InterPro" id="IPR000415">
    <property type="entry name" value="Nitroreductase-like"/>
</dbReference>
<reference evidence="8" key="1">
    <citation type="submission" date="2022-11" db="EMBL/GenBank/DDBJ databases">
        <title>Marilongibacter aestuarii gen. nov., sp. nov., isolated from tidal flat sediment.</title>
        <authorList>
            <person name="Jiayan W."/>
        </authorList>
    </citation>
    <scope>NUCLEOTIDE SEQUENCE</scope>
    <source>
        <strain evidence="8">Z1-6</strain>
    </source>
</reference>
<evidence type="ECO:0000256" key="4">
    <source>
        <dbReference type="ARBA" id="ARBA00022643"/>
    </source>
</evidence>
<evidence type="ECO:0000313" key="9">
    <source>
        <dbReference type="Proteomes" id="UP001145087"/>
    </source>
</evidence>
<dbReference type="Gene3D" id="3.40.109.10">
    <property type="entry name" value="NADH Oxidase"/>
    <property type="match status" value="1"/>
</dbReference>
<gene>
    <name evidence="8" type="ORF">OU798_23015</name>
</gene>
<dbReference type="SUPFAM" id="SSF55469">
    <property type="entry name" value="FMN-dependent nitroreductase-like"/>
    <property type="match status" value="1"/>
</dbReference>
<protein>
    <submittedName>
        <fullName evidence="8">Nitroreductase family protein</fullName>
    </submittedName>
</protein>
<evidence type="ECO:0000256" key="3">
    <source>
        <dbReference type="ARBA" id="ARBA00022630"/>
    </source>
</evidence>
<evidence type="ECO:0000256" key="1">
    <source>
        <dbReference type="ARBA" id="ARBA00001917"/>
    </source>
</evidence>
<dbReference type="RefSeq" id="WP_343335564.1">
    <property type="nucleotide sequence ID" value="NZ_JAPOHD010000067.1"/>
</dbReference>
<keyword evidence="9" id="KW-1185">Reference proteome</keyword>
<keyword evidence="3" id="KW-0285">Flavoprotein</keyword>
<keyword evidence="5" id="KW-0560">Oxidoreductase</keyword>
<dbReference type="InterPro" id="IPR029479">
    <property type="entry name" value="Nitroreductase"/>
</dbReference>
<evidence type="ECO:0000256" key="2">
    <source>
        <dbReference type="ARBA" id="ARBA00007118"/>
    </source>
</evidence>
<name>A0A9X3J710_9BACT</name>
<dbReference type="Proteomes" id="UP001145087">
    <property type="component" value="Unassembled WGS sequence"/>
</dbReference>
<dbReference type="PANTHER" id="PTHR43673:SF2">
    <property type="entry name" value="NITROREDUCTASE"/>
    <property type="match status" value="1"/>
</dbReference>
<dbReference type="InterPro" id="IPR029478">
    <property type="entry name" value="TM1586_NiRdase"/>
</dbReference>